<dbReference type="KEGG" id="stcm:SCMC78_17130"/>
<proteinExistence type="predicted"/>
<evidence type="ECO:0000313" key="1">
    <source>
        <dbReference type="EMBL" id="BFP51906.1"/>
    </source>
</evidence>
<organism evidence="1">
    <name type="scientific">Streptomyces sp. CMC78</name>
    <dbReference type="NCBI Taxonomy" id="3231512"/>
    <lineage>
        <taxon>Bacteria</taxon>
        <taxon>Bacillati</taxon>
        <taxon>Actinomycetota</taxon>
        <taxon>Actinomycetes</taxon>
        <taxon>Kitasatosporales</taxon>
        <taxon>Streptomycetaceae</taxon>
        <taxon>Streptomyces</taxon>
    </lineage>
</organism>
<reference evidence="1" key="1">
    <citation type="submission" date="2024-07" db="EMBL/GenBank/DDBJ databases">
        <title>Complete genome sequences of cellulolytic bacteria, Kitasatospora sp. CMC57 and Streptomyces sp. CMC78, isolated from Japanese agricultural soil.</title>
        <authorList>
            <person name="Hashimoto T."/>
            <person name="Ito M."/>
            <person name="Iwamoto M."/>
            <person name="Fukahori D."/>
            <person name="Shoda T."/>
            <person name="Sakoda M."/>
            <person name="Morohoshi T."/>
            <person name="Mitsuboshi M."/>
            <person name="Nishizawa T."/>
        </authorList>
    </citation>
    <scope>NUCLEOTIDE SEQUENCE</scope>
    <source>
        <strain evidence="1">CMC78</strain>
    </source>
</reference>
<protein>
    <recommendedName>
        <fullName evidence="2">NUDIX hydrolase</fullName>
    </recommendedName>
</protein>
<gene>
    <name evidence="1" type="ORF">SCMC78_17130</name>
</gene>
<evidence type="ECO:0008006" key="2">
    <source>
        <dbReference type="Google" id="ProtNLM"/>
    </source>
</evidence>
<name>A0AB33K918_9ACTN</name>
<dbReference type="EMBL" id="AP035884">
    <property type="protein sequence ID" value="BFP51906.1"/>
    <property type="molecule type" value="Genomic_DNA"/>
</dbReference>
<accession>A0AB33K918</accession>
<sequence length="99" mass="10446">MPQPHVLPGLLLLAVEVLAHVDDESLGRTIRLGAALWALPHGPIPDEEAPETARAQVAALLTELEWTTLELGELSPVHRSLVASVATPFGSGIRVTSAT</sequence>
<dbReference type="AlphaFoldDB" id="A0AB33K918"/>